<organism evidence="2 3">
    <name type="scientific">Haloferula rosea</name>
    <dbReference type="NCBI Taxonomy" id="490093"/>
    <lineage>
        <taxon>Bacteria</taxon>
        <taxon>Pseudomonadati</taxon>
        <taxon>Verrucomicrobiota</taxon>
        <taxon>Verrucomicrobiia</taxon>
        <taxon>Verrucomicrobiales</taxon>
        <taxon>Verrucomicrobiaceae</taxon>
        <taxon>Haloferula</taxon>
    </lineage>
</organism>
<dbReference type="EMBL" id="JAENII010000016">
    <property type="protein sequence ID" value="MBK1828699.1"/>
    <property type="molecule type" value="Genomic_DNA"/>
</dbReference>
<dbReference type="Proteomes" id="UP000658278">
    <property type="component" value="Unassembled WGS sequence"/>
</dbReference>
<reference evidence="2" key="1">
    <citation type="submission" date="2021-01" db="EMBL/GenBank/DDBJ databases">
        <title>Modified the classification status of verrucomicrobia.</title>
        <authorList>
            <person name="Feng X."/>
        </authorList>
    </citation>
    <scope>NUCLEOTIDE SEQUENCE</scope>
    <source>
        <strain evidence="2">KCTC 22201</strain>
    </source>
</reference>
<feature type="signal peptide" evidence="1">
    <location>
        <begin position="1"/>
        <end position="24"/>
    </location>
</feature>
<gene>
    <name evidence="2" type="ORF">JIN81_16820</name>
</gene>
<dbReference type="AlphaFoldDB" id="A0A934RGF2"/>
<dbReference type="RefSeq" id="WP_200282634.1">
    <property type="nucleotide sequence ID" value="NZ_JAENII010000016.1"/>
</dbReference>
<keyword evidence="1" id="KW-0732">Signal</keyword>
<evidence type="ECO:0000256" key="1">
    <source>
        <dbReference type="SAM" id="SignalP"/>
    </source>
</evidence>
<comment type="caution">
    <text evidence="2">The sequence shown here is derived from an EMBL/GenBank/DDBJ whole genome shotgun (WGS) entry which is preliminary data.</text>
</comment>
<name>A0A934RGF2_9BACT</name>
<keyword evidence="3" id="KW-1185">Reference proteome</keyword>
<accession>A0A934RGF2</accession>
<evidence type="ECO:0000313" key="2">
    <source>
        <dbReference type="EMBL" id="MBK1828699.1"/>
    </source>
</evidence>
<protein>
    <submittedName>
        <fullName evidence="2">Uncharacterized protein</fullName>
    </submittedName>
</protein>
<proteinExistence type="predicted"/>
<feature type="chain" id="PRO_5037001102" evidence="1">
    <location>
        <begin position="25"/>
        <end position="765"/>
    </location>
</feature>
<sequence>MNALSKLSVLGVALLPFVSSFCMAKVLDAIEFGDEQSGVAHGLEATNSQVISGRQGLPAQQLLPPSTAGWRGGRLSFRMAVNPEGQNYFTAIFWGGDHTGEHSRLMLFIDGKQVGQRHLGEVDQLDTMYEYPRYPGGFLYKTLPLPMNMTRGKGRVELAIEAQGPIWGYGDTAERFQRNMTKPSRGIYGGFVHDHPCFEIPAGDATGHVEETFPVRPTPGPEAFDKVRERLNGEVDKLLRSKGTMSHDAIRFFARACLEPWCDAYHSKPVLERIVEAIDEHYRIFEADPQSVEKEWHGYGPLADGVRVLEGPLRGFLNEEIEGTEVTRREGWAEMFMASRDRKVTQRRAYTNQSMIVDMNIYRCNRAVKALSPMAAWPEDKALRLLHESAGVEPWSGSWDADLTPSWKLGKEHMLFTAQGLTKELGYVGHYGEIVIGMMLEAYDSTRPSPDRPGDPRLKAQLIKMARARGVFRYPLPDADGYRSMHIETVIGWRDWYYPGGTTYEQMATEAPMDVAAATLDPVLVGYSQQMIEENQFFASIGKRVKLRGWSPMTRLLGAQRSYEKIKAQPPQKNRLPMAWDQPDFVFADPEIGVVALKNGREILYVSLYWRARYAINNLARVHYLTPSTERDATVKIETRFKDSGLFFTLPDQTNEPFSRRHEGFYQSQGMTLAVAGEKQPIAKVPADQLDYSPGKENPYAGKGDFYLMHYGPYVIAMNCTRDEVFQFSVPEEFRGVRDLVSGKTSQSSSIAIRPWQTVVLYRKP</sequence>
<evidence type="ECO:0000313" key="3">
    <source>
        <dbReference type="Proteomes" id="UP000658278"/>
    </source>
</evidence>